<dbReference type="KEGG" id="cpb:Cphamn1_0227"/>
<reference evidence="3" key="1">
    <citation type="submission" date="2008-06" db="EMBL/GenBank/DDBJ databases">
        <title>Complete sequence of Chlorobium phaeobacteroides BS1.</title>
        <authorList>
            <consortium name="US DOE Joint Genome Institute"/>
            <person name="Lucas S."/>
            <person name="Copeland A."/>
            <person name="Lapidus A."/>
            <person name="Glavina del Rio T."/>
            <person name="Dalin E."/>
            <person name="Tice H."/>
            <person name="Bruce D."/>
            <person name="Goodwin L."/>
            <person name="Pitluck S."/>
            <person name="Schmutz J."/>
            <person name="Larimer F."/>
            <person name="Land M."/>
            <person name="Hauser L."/>
            <person name="Kyrpides N."/>
            <person name="Ovchinnikova G."/>
            <person name="Li T."/>
            <person name="Liu Z."/>
            <person name="Zhao F."/>
            <person name="Overmann J."/>
            <person name="Bryant D.A."/>
            <person name="Richardson P."/>
        </authorList>
    </citation>
    <scope>NUCLEOTIDE SEQUENCE [LARGE SCALE GENOMIC DNA]</scope>
    <source>
        <strain evidence="3">BS1</strain>
    </source>
</reference>
<protein>
    <submittedName>
        <fullName evidence="3">Uncharacterized protein</fullName>
    </submittedName>
</protein>
<organism evidence="3">
    <name type="scientific">Chlorobium phaeobacteroides (strain BS1)</name>
    <dbReference type="NCBI Taxonomy" id="331678"/>
    <lineage>
        <taxon>Bacteria</taxon>
        <taxon>Pseudomonadati</taxon>
        <taxon>Chlorobiota</taxon>
        <taxon>Chlorobiia</taxon>
        <taxon>Chlorobiales</taxon>
        <taxon>Chlorobiaceae</taxon>
        <taxon>Chlorobium/Pelodictyon group</taxon>
        <taxon>Chlorobium</taxon>
    </lineage>
</organism>
<dbReference type="HOGENOM" id="CLU_1701105_0_0_10"/>
<accession>B3EKL8</accession>
<dbReference type="AlphaFoldDB" id="B3EKL8"/>
<keyword evidence="2" id="KW-0812">Transmembrane</keyword>
<name>B3EKL8_CHLPB</name>
<feature type="transmembrane region" description="Helical" evidence="2">
    <location>
        <begin position="15"/>
        <end position="34"/>
    </location>
</feature>
<keyword evidence="1" id="KW-0175">Coiled coil</keyword>
<proteinExistence type="predicted"/>
<evidence type="ECO:0000313" key="3">
    <source>
        <dbReference type="EMBL" id="ACE03196.1"/>
    </source>
</evidence>
<sequence length="154" mass="17362">MAEEKQSLIQTTKNALVVVREAMIIIIVLLLFLSPSLINETMIKAGFTKASFFGGTIEWEKQLKESRAQVEKANQDLAGVQEKFVQVATELESIRETAPPDEKARIDNLTKEIRISSAKTEAIQSELSLTIEKQDNILQDIRQLPARQVRKPSR</sequence>
<keyword evidence="2" id="KW-0472">Membrane</keyword>
<keyword evidence="2" id="KW-1133">Transmembrane helix</keyword>
<evidence type="ECO:0000256" key="1">
    <source>
        <dbReference type="SAM" id="Coils"/>
    </source>
</evidence>
<dbReference type="EMBL" id="CP001101">
    <property type="protein sequence ID" value="ACE03196.1"/>
    <property type="molecule type" value="Genomic_DNA"/>
</dbReference>
<gene>
    <name evidence="3" type="ordered locus">Cphamn1_0227</name>
</gene>
<evidence type="ECO:0000256" key="2">
    <source>
        <dbReference type="SAM" id="Phobius"/>
    </source>
</evidence>
<feature type="coiled-coil region" evidence="1">
    <location>
        <begin position="56"/>
        <end position="83"/>
    </location>
</feature>